<evidence type="ECO:0000256" key="2">
    <source>
        <dbReference type="ARBA" id="ARBA00022801"/>
    </source>
</evidence>
<dbReference type="SFLD" id="SFLDS00003">
    <property type="entry name" value="Haloacid_Dehalogenase"/>
    <property type="match status" value="1"/>
</dbReference>
<comment type="caution">
    <text evidence="4">The sequence shown here is derived from an EMBL/GenBank/DDBJ whole genome shotgun (WGS) entry which is preliminary data.</text>
</comment>
<dbReference type="Pfam" id="PF00702">
    <property type="entry name" value="Hydrolase"/>
    <property type="match status" value="1"/>
</dbReference>
<dbReference type="InterPro" id="IPR036412">
    <property type="entry name" value="HAD-like_sf"/>
</dbReference>
<sequence>MYHPIFLFDAYGTLFDVHSAVRRHAAELGPDAQRLSELWRTKQLEYSWIRSATGAYKDFWALTKDALDAAFAAYPQVDPDLREKLLEAYRSCDCFPEVPAVLRDLKIAGTRIAILSNGSPLMLNRAIRAAGLGDIIDDVLSVDMIGCYKPDPRVYEMATTHFRVFPSAISFQSSNRWDVAGGSKFGFRTVWINRAGALDEYPDMRPAAELPDLTGLTKL</sequence>
<dbReference type="EMBL" id="PJNW01000009">
    <property type="protein sequence ID" value="PKR88921.1"/>
    <property type="molecule type" value="Genomic_DNA"/>
</dbReference>
<dbReference type="GO" id="GO:0018784">
    <property type="term" value="F:(S)-2-haloacid dehalogenase activity"/>
    <property type="evidence" value="ECO:0007669"/>
    <property type="project" value="UniProtKB-UniRule"/>
</dbReference>
<name>A0A1I4SFE0_9HYPH</name>
<protein>
    <recommendedName>
        <fullName evidence="3">(S)-2-haloacid dehalogenase</fullName>
        <ecNumber evidence="3">3.8.1.2</ecNumber>
    </recommendedName>
    <alternativeName>
        <fullName evidence="3">2-haloalkanoic acid dehalogenase</fullName>
    </alternativeName>
    <alternativeName>
        <fullName evidence="3">Halocarboxylic acid halidohydrolase</fullName>
    </alternativeName>
    <alternativeName>
        <fullName evidence="3">L-2-haloacid dehalogenase</fullName>
    </alternativeName>
</protein>
<dbReference type="OrthoDB" id="7989657at2"/>
<dbReference type="NCBIfam" id="TIGR01428">
    <property type="entry name" value="HAD_type_II"/>
    <property type="match status" value="1"/>
</dbReference>
<dbReference type="CDD" id="cd02588">
    <property type="entry name" value="HAD_L2-DEX"/>
    <property type="match status" value="1"/>
</dbReference>
<dbReference type="Gene3D" id="3.40.50.1000">
    <property type="entry name" value="HAD superfamily/HAD-like"/>
    <property type="match status" value="1"/>
</dbReference>
<comment type="similarity">
    <text evidence="1 3">Belongs to the HAD-like hydrolase superfamily. S-2-haloalkanoic acid dehalogenase family.</text>
</comment>
<dbReference type="PRINTS" id="PR00413">
    <property type="entry name" value="HADHALOGNASE"/>
</dbReference>
<dbReference type="EC" id="3.8.1.2" evidence="3"/>
<comment type="function">
    <text evidence="3">Catalyzes the hydrolytic dehalogenation of small (S)-2-haloalkanoic acids to yield the corresponding (R)-2-hydroxyalkanoic acids.</text>
</comment>
<dbReference type="NCBIfam" id="TIGR01493">
    <property type="entry name" value="HAD-SF-IA-v2"/>
    <property type="match status" value="1"/>
</dbReference>
<evidence type="ECO:0000256" key="3">
    <source>
        <dbReference type="RuleBase" id="RU368077"/>
    </source>
</evidence>
<keyword evidence="5" id="KW-1185">Reference proteome</keyword>
<dbReference type="InterPro" id="IPR006439">
    <property type="entry name" value="HAD-SF_hydro_IA"/>
</dbReference>
<evidence type="ECO:0000313" key="4">
    <source>
        <dbReference type="EMBL" id="PKR88921.1"/>
    </source>
</evidence>
<dbReference type="InterPro" id="IPR051540">
    <property type="entry name" value="S-2-haloacid_dehalogenase"/>
</dbReference>
<organism evidence="4 5">
    <name type="scientific">Pleomorphomonas diazotrophica</name>
    <dbReference type="NCBI Taxonomy" id="1166257"/>
    <lineage>
        <taxon>Bacteria</taxon>
        <taxon>Pseudomonadati</taxon>
        <taxon>Pseudomonadota</taxon>
        <taxon>Alphaproteobacteria</taxon>
        <taxon>Hyphomicrobiales</taxon>
        <taxon>Pleomorphomonadaceae</taxon>
        <taxon>Pleomorphomonas</taxon>
    </lineage>
</organism>
<evidence type="ECO:0000313" key="5">
    <source>
        <dbReference type="Proteomes" id="UP000233491"/>
    </source>
</evidence>
<dbReference type="Proteomes" id="UP000233491">
    <property type="component" value="Unassembled WGS sequence"/>
</dbReference>
<dbReference type="AlphaFoldDB" id="A0A1I4SFE0"/>
<dbReference type="SFLD" id="SFLDF00045">
    <property type="entry name" value="2-haloacid_dehalogenase"/>
    <property type="match status" value="1"/>
</dbReference>
<dbReference type="PANTHER" id="PTHR43316:SF3">
    <property type="entry name" value="HALOACID DEHALOGENASE, TYPE II (AFU_ORTHOLOGUE AFUA_2G07750)-RELATED"/>
    <property type="match status" value="1"/>
</dbReference>
<evidence type="ECO:0000256" key="1">
    <source>
        <dbReference type="ARBA" id="ARBA00008106"/>
    </source>
</evidence>
<dbReference type="SFLD" id="SFLDG01129">
    <property type="entry name" value="C1.5:_HAD__Beta-PGM__Phosphata"/>
    <property type="match status" value="1"/>
</dbReference>
<reference evidence="4 5" key="1">
    <citation type="submission" date="2017-12" db="EMBL/GenBank/DDBJ databases">
        <title>Anaerobic carbon monoxide metabolism by Pleomorphomonas carboxyditropha sp. nov., a new mesophilic hydrogenogenic carboxidotroph.</title>
        <authorList>
            <person name="Esquivel-Elizondo S."/>
            <person name="Krajmalnik-Brown R."/>
        </authorList>
    </citation>
    <scope>NUCLEOTIDE SEQUENCE [LARGE SCALE GENOMIC DNA]</scope>
    <source>
        <strain evidence="4 5">R5-392</strain>
    </source>
</reference>
<gene>
    <name evidence="4" type="ORF">CXZ10_12450</name>
</gene>
<dbReference type="InterPro" id="IPR023198">
    <property type="entry name" value="PGP-like_dom2"/>
</dbReference>
<keyword evidence="2 3" id="KW-0378">Hydrolase</keyword>
<dbReference type="PANTHER" id="PTHR43316">
    <property type="entry name" value="HYDROLASE, HALOACID DELAHOGENASE-RELATED"/>
    <property type="match status" value="1"/>
</dbReference>
<dbReference type="RefSeq" id="WP_101289667.1">
    <property type="nucleotide sequence ID" value="NZ_FOUQ01000003.1"/>
</dbReference>
<dbReference type="SFLD" id="SFLDG01135">
    <property type="entry name" value="C1.5.6:_HAD__Beta-PGM__Phospha"/>
    <property type="match status" value="1"/>
</dbReference>
<comment type="catalytic activity">
    <reaction evidence="3">
        <text>an (S)-2-haloacid + H2O = a (2R)-2-hydroxycarboxylate + a halide anion + H(+)</text>
        <dbReference type="Rhea" id="RHEA:11192"/>
        <dbReference type="ChEBI" id="CHEBI:15377"/>
        <dbReference type="ChEBI" id="CHEBI:15378"/>
        <dbReference type="ChEBI" id="CHEBI:16042"/>
        <dbReference type="ChEBI" id="CHEBI:58314"/>
        <dbReference type="ChEBI" id="CHEBI:137405"/>
        <dbReference type="EC" id="3.8.1.2"/>
    </reaction>
</comment>
<dbReference type="SUPFAM" id="SSF56784">
    <property type="entry name" value="HAD-like"/>
    <property type="match status" value="1"/>
</dbReference>
<dbReference type="Gene3D" id="1.10.150.240">
    <property type="entry name" value="Putative phosphatase, domain 2"/>
    <property type="match status" value="1"/>
</dbReference>
<dbReference type="InterPro" id="IPR023214">
    <property type="entry name" value="HAD_sf"/>
</dbReference>
<dbReference type="InterPro" id="IPR006328">
    <property type="entry name" value="2-HAD"/>
</dbReference>
<accession>A0A1I4SFE0</accession>
<proteinExistence type="inferred from homology"/>